<dbReference type="EMBL" id="JAPTMY010000028">
    <property type="protein sequence ID" value="MCZ0858741.1"/>
    <property type="molecule type" value="Genomic_DNA"/>
</dbReference>
<protein>
    <submittedName>
        <fullName evidence="2">Transposase</fullName>
    </submittedName>
</protein>
<organism evidence="2 3">
    <name type="scientific">Actinomyces israelii</name>
    <dbReference type="NCBI Taxonomy" id="1659"/>
    <lineage>
        <taxon>Bacteria</taxon>
        <taxon>Bacillati</taxon>
        <taxon>Actinomycetota</taxon>
        <taxon>Actinomycetes</taxon>
        <taxon>Actinomycetales</taxon>
        <taxon>Actinomycetaceae</taxon>
        <taxon>Actinomyces</taxon>
    </lineage>
</organism>
<keyword evidence="3" id="KW-1185">Reference proteome</keyword>
<evidence type="ECO:0000259" key="1">
    <source>
        <dbReference type="Pfam" id="PF13358"/>
    </source>
</evidence>
<dbReference type="Pfam" id="PF13358">
    <property type="entry name" value="DDE_3"/>
    <property type="match status" value="1"/>
</dbReference>
<dbReference type="InterPro" id="IPR036397">
    <property type="entry name" value="RNaseH_sf"/>
</dbReference>
<dbReference type="Gene3D" id="3.30.420.10">
    <property type="entry name" value="Ribonuclease H-like superfamily/Ribonuclease H"/>
    <property type="match status" value="1"/>
</dbReference>
<proteinExistence type="predicted"/>
<sequence>MMDRLARETDEGKKIAVVLDNARFHHAKALTDLYAPGQALERITPIYMPPYAPDHNPTEHVWNATKANIANLQRDTPENTFAAFTAYITNRTFDYDFEHLPITPSHTDLV</sequence>
<evidence type="ECO:0000313" key="2">
    <source>
        <dbReference type="EMBL" id="MCZ0858741.1"/>
    </source>
</evidence>
<feature type="domain" description="Tc1-like transposase DDE" evidence="1">
    <location>
        <begin position="2"/>
        <end position="71"/>
    </location>
</feature>
<comment type="caution">
    <text evidence="2">The sequence shown here is derived from an EMBL/GenBank/DDBJ whole genome shotgun (WGS) entry which is preliminary data.</text>
</comment>
<dbReference type="InterPro" id="IPR038717">
    <property type="entry name" value="Tc1-like_DDE_dom"/>
</dbReference>
<reference evidence="2" key="1">
    <citation type="submission" date="2022-10" db="EMBL/GenBank/DDBJ databases">
        <title>Genome sequence of Actinomyces israelii ATCC 10048.</title>
        <authorList>
            <person name="Watt R.M."/>
            <person name="Tong W.M."/>
        </authorList>
    </citation>
    <scope>NUCLEOTIDE SEQUENCE</scope>
    <source>
        <strain evidence="2">ATCC 10048</strain>
    </source>
</reference>
<evidence type="ECO:0000313" key="3">
    <source>
        <dbReference type="Proteomes" id="UP001072034"/>
    </source>
</evidence>
<accession>A0ABT4IAI6</accession>
<gene>
    <name evidence="2" type="ORF">OHJ16_11885</name>
</gene>
<dbReference type="Proteomes" id="UP001072034">
    <property type="component" value="Unassembled WGS sequence"/>
</dbReference>
<dbReference type="RefSeq" id="WP_268918073.1">
    <property type="nucleotide sequence ID" value="NZ_JAPTMY010000028.1"/>
</dbReference>
<name>A0ABT4IAI6_9ACTO</name>